<keyword evidence="8" id="KW-1185">Reference proteome</keyword>
<sequence length="213" mass="23564">MGSIPAGGSENASVAAAPEPLTRAERKRAARVARLERAAARVFARHGYEGANFDLIAAELDLRGASLYYYVSSKEELFLRCLRQSAADVSARLHAIADAEPEPRERLRRLFREQVLIEVRDYPEYVPLFFKARVSVPALQDAVLTLRREHATVFERTAQELGTEPRKARLCLEIAYGTLAYLPDWYDPAGAVGPAQLADELAELLVAPFLPAG</sequence>
<evidence type="ECO:0000256" key="2">
    <source>
        <dbReference type="ARBA" id="ARBA00023125"/>
    </source>
</evidence>
<dbReference type="PRINTS" id="PR00455">
    <property type="entry name" value="HTHTETR"/>
</dbReference>
<dbReference type="Proteomes" id="UP001330812">
    <property type="component" value="Chromosome"/>
</dbReference>
<dbReference type="Gene3D" id="1.10.10.60">
    <property type="entry name" value="Homeodomain-like"/>
    <property type="match status" value="1"/>
</dbReference>
<feature type="DNA-binding region" description="H-T-H motif" evidence="4">
    <location>
        <begin position="52"/>
        <end position="71"/>
    </location>
</feature>
<evidence type="ECO:0000256" key="3">
    <source>
        <dbReference type="ARBA" id="ARBA00023163"/>
    </source>
</evidence>
<accession>A0ABZ1IAN8</accession>
<dbReference type="InterPro" id="IPR009057">
    <property type="entry name" value="Homeodomain-like_sf"/>
</dbReference>
<feature type="region of interest" description="Disordered" evidence="5">
    <location>
        <begin position="1"/>
        <end position="21"/>
    </location>
</feature>
<protein>
    <submittedName>
        <fullName evidence="7">TetR/AcrR family transcriptional regulator</fullName>
    </submittedName>
</protein>
<evidence type="ECO:0000313" key="7">
    <source>
        <dbReference type="EMBL" id="WSE31267.1"/>
    </source>
</evidence>
<dbReference type="Pfam" id="PF17932">
    <property type="entry name" value="TetR_C_24"/>
    <property type="match status" value="1"/>
</dbReference>
<dbReference type="InterPro" id="IPR001647">
    <property type="entry name" value="HTH_TetR"/>
</dbReference>
<gene>
    <name evidence="7" type="ORF">VSH64_03965</name>
</gene>
<evidence type="ECO:0000256" key="5">
    <source>
        <dbReference type="SAM" id="MobiDB-lite"/>
    </source>
</evidence>
<dbReference type="Pfam" id="PF00440">
    <property type="entry name" value="TetR_N"/>
    <property type="match status" value="1"/>
</dbReference>
<keyword evidence="3" id="KW-0804">Transcription</keyword>
<evidence type="ECO:0000256" key="4">
    <source>
        <dbReference type="PROSITE-ProRule" id="PRU00335"/>
    </source>
</evidence>
<dbReference type="PANTHER" id="PTHR30055:SF234">
    <property type="entry name" value="HTH-TYPE TRANSCRIPTIONAL REGULATOR BETI"/>
    <property type="match status" value="1"/>
</dbReference>
<organism evidence="7 8">
    <name type="scientific">Amycolatopsis rhabdoformis</name>
    <dbReference type="NCBI Taxonomy" id="1448059"/>
    <lineage>
        <taxon>Bacteria</taxon>
        <taxon>Bacillati</taxon>
        <taxon>Actinomycetota</taxon>
        <taxon>Actinomycetes</taxon>
        <taxon>Pseudonocardiales</taxon>
        <taxon>Pseudonocardiaceae</taxon>
        <taxon>Amycolatopsis</taxon>
    </lineage>
</organism>
<dbReference type="InterPro" id="IPR050109">
    <property type="entry name" value="HTH-type_TetR-like_transc_reg"/>
</dbReference>
<dbReference type="RefSeq" id="WP_326834073.1">
    <property type="nucleotide sequence ID" value="NZ_CP142149.1"/>
</dbReference>
<dbReference type="PROSITE" id="PS50977">
    <property type="entry name" value="HTH_TETR_2"/>
    <property type="match status" value="1"/>
</dbReference>
<dbReference type="InterPro" id="IPR041490">
    <property type="entry name" value="KstR2_TetR_C"/>
</dbReference>
<evidence type="ECO:0000313" key="8">
    <source>
        <dbReference type="Proteomes" id="UP001330812"/>
    </source>
</evidence>
<name>A0ABZ1IAN8_9PSEU</name>
<dbReference type="PANTHER" id="PTHR30055">
    <property type="entry name" value="HTH-TYPE TRANSCRIPTIONAL REGULATOR RUTR"/>
    <property type="match status" value="1"/>
</dbReference>
<reference evidence="7 8" key="1">
    <citation type="journal article" date="2015" name="Int. J. Syst. Evol. Microbiol.">
        <title>Amycolatopsis rhabdoformis sp. nov., an actinomycete isolated from a tropical forest soil.</title>
        <authorList>
            <person name="Souza W.R."/>
            <person name="Silva R.E."/>
            <person name="Goodfellow M."/>
            <person name="Busarakam K."/>
            <person name="Figueiro F.S."/>
            <person name="Ferreira D."/>
            <person name="Rodrigues-Filho E."/>
            <person name="Moraes L.A.B."/>
            <person name="Zucchi T.D."/>
        </authorList>
    </citation>
    <scope>NUCLEOTIDE SEQUENCE [LARGE SCALE GENOMIC DNA]</scope>
    <source>
        <strain evidence="7 8">NCIMB 14900</strain>
    </source>
</reference>
<dbReference type="SUPFAM" id="SSF46689">
    <property type="entry name" value="Homeodomain-like"/>
    <property type="match status" value="1"/>
</dbReference>
<evidence type="ECO:0000259" key="6">
    <source>
        <dbReference type="PROSITE" id="PS50977"/>
    </source>
</evidence>
<keyword evidence="1" id="KW-0805">Transcription regulation</keyword>
<feature type="domain" description="HTH tetR-type" evidence="6">
    <location>
        <begin position="29"/>
        <end position="89"/>
    </location>
</feature>
<evidence type="ECO:0000256" key="1">
    <source>
        <dbReference type="ARBA" id="ARBA00023015"/>
    </source>
</evidence>
<keyword evidence="2 4" id="KW-0238">DNA-binding</keyword>
<dbReference type="EMBL" id="CP142149">
    <property type="protein sequence ID" value="WSE31267.1"/>
    <property type="molecule type" value="Genomic_DNA"/>
</dbReference>
<dbReference type="Gene3D" id="1.10.357.10">
    <property type="entry name" value="Tetracycline Repressor, domain 2"/>
    <property type="match status" value="1"/>
</dbReference>
<proteinExistence type="predicted"/>